<protein>
    <submittedName>
        <fullName evidence="3">Histidine kinase</fullName>
    </submittedName>
</protein>
<evidence type="ECO:0000313" key="4">
    <source>
        <dbReference type="Proteomes" id="UP001199355"/>
    </source>
</evidence>
<keyword evidence="1" id="KW-1133">Transmembrane helix</keyword>
<dbReference type="Gene3D" id="3.30.565.10">
    <property type="entry name" value="Histidine kinase-like ATPase, C-terminal domain"/>
    <property type="match status" value="1"/>
</dbReference>
<organism evidence="3 4">
    <name type="scientific">Gallintestinimicrobium propionicum</name>
    <dbReference type="NCBI Taxonomy" id="2981770"/>
    <lineage>
        <taxon>Bacteria</taxon>
        <taxon>Bacillati</taxon>
        <taxon>Bacillota</taxon>
        <taxon>Clostridia</taxon>
        <taxon>Lachnospirales</taxon>
        <taxon>Lachnospiraceae</taxon>
        <taxon>Gallintestinimicrobium</taxon>
    </lineage>
</organism>
<evidence type="ECO:0000313" key="3">
    <source>
        <dbReference type="EMBL" id="MCC2169296.1"/>
    </source>
</evidence>
<dbReference type="AlphaFoldDB" id="A0AAE3DPG7"/>
<evidence type="ECO:0000256" key="1">
    <source>
        <dbReference type="SAM" id="Phobius"/>
    </source>
</evidence>
<accession>A0AAE3DPG7</accession>
<keyword evidence="1" id="KW-0472">Membrane</keyword>
<keyword evidence="1" id="KW-0812">Transmembrane</keyword>
<keyword evidence="3" id="KW-0418">Kinase</keyword>
<feature type="domain" description="Signal transduction histidine kinase internal region" evidence="2">
    <location>
        <begin position="386"/>
        <end position="464"/>
    </location>
</feature>
<dbReference type="InterPro" id="IPR010559">
    <property type="entry name" value="Sig_transdc_His_kin_internal"/>
</dbReference>
<reference evidence="3 4" key="1">
    <citation type="submission" date="2021-10" db="EMBL/GenBank/DDBJ databases">
        <title>Anaerobic single-cell dispensing facilitates the cultivation of human gut bacteria.</title>
        <authorList>
            <person name="Afrizal A."/>
        </authorList>
    </citation>
    <scope>NUCLEOTIDE SEQUENCE [LARGE SCALE GENOMIC DNA]</scope>
    <source>
        <strain evidence="3 4">CLA-AA-H244</strain>
    </source>
</reference>
<dbReference type="Pfam" id="PF06580">
    <property type="entry name" value="His_kinase"/>
    <property type="match status" value="1"/>
</dbReference>
<dbReference type="Proteomes" id="UP001199355">
    <property type="component" value="Unassembled WGS sequence"/>
</dbReference>
<dbReference type="GO" id="GO:0016020">
    <property type="term" value="C:membrane"/>
    <property type="evidence" value="ECO:0007669"/>
    <property type="project" value="InterPro"/>
</dbReference>
<evidence type="ECO:0000259" key="2">
    <source>
        <dbReference type="Pfam" id="PF06580"/>
    </source>
</evidence>
<feature type="transmembrane region" description="Helical" evidence="1">
    <location>
        <begin position="300"/>
        <end position="319"/>
    </location>
</feature>
<comment type="caution">
    <text evidence="3">The sequence shown here is derived from an EMBL/GenBank/DDBJ whole genome shotgun (WGS) entry which is preliminary data.</text>
</comment>
<dbReference type="Gene3D" id="6.10.340.10">
    <property type="match status" value="1"/>
</dbReference>
<gene>
    <name evidence="3" type="ORF">LKD45_16685</name>
</gene>
<keyword evidence="3" id="KW-0808">Transferase</keyword>
<dbReference type="SUPFAM" id="SSF55874">
    <property type="entry name" value="ATPase domain of HSP90 chaperone/DNA topoisomerase II/histidine kinase"/>
    <property type="match status" value="1"/>
</dbReference>
<dbReference type="InterPro" id="IPR050640">
    <property type="entry name" value="Bact_2-comp_sensor_kinase"/>
</dbReference>
<proteinExistence type="predicted"/>
<sequence>MKKAGISLKKQLLIIFLFIAFIPMTVTALLLYHFQTQNALNAEIESQIQVLKLVTSNIYQKLTYFNNLTASIYYNDDIMSCLEKGQATLLSSPDKKRIQPAIDSLMRTDDMILSVSLTTMAGDTLYWNDGYSNAIHINSLDPDFLQKIYAHNGSGVLSNPITHTSKRTYPASNTSIYYGRLLRSLTHNFRPIGILLVEVDIASFEDILIFSNFSSDSTFFLTTQNNTLIWGYQEENLNYHIGDIISTDVLGTPPYSYSVATINGEKYYRFNSQIDTLEYNCYSFLPFSNIESKTQFIKTLLLLICGVDFLCLCLIFFMLTKQFITPIRRLSVIMQEQDYLNYFPSPVYPVHNEIGNLYDSFQSMSQRTLTLVEQLKEYSKKEAKQQLALLHAQLNPHFLYNTLDSISWMSQNGNADKVPYIINALSDILRYSIIKENDFVTINDELSWLKNYMYIQKIRFQDSFTIHYHIEPDMQSYKIPRFILQPFIENSLLHGFSEIHQGGIIILSIFTKDNSIFITIEDNGKGMSDLLIHSVLHGKNDGIGIGNTNTYLKQRFGQSYGIEITSRIMESTKVIIKLPVQK</sequence>
<name>A0AAE3DPG7_9FIRM</name>
<keyword evidence="4" id="KW-1185">Reference proteome</keyword>
<dbReference type="EMBL" id="JAJEQF010000085">
    <property type="protein sequence ID" value="MCC2169296.1"/>
    <property type="molecule type" value="Genomic_DNA"/>
</dbReference>
<dbReference type="InterPro" id="IPR036890">
    <property type="entry name" value="HATPase_C_sf"/>
</dbReference>
<feature type="transmembrane region" description="Helical" evidence="1">
    <location>
        <begin position="12"/>
        <end position="34"/>
    </location>
</feature>
<dbReference type="RefSeq" id="WP_308729238.1">
    <property type="nucleotide sequence ID" value="NZ_JAJEQF010000085.1"/>
</dbReference>
<dbReference type="PANTHER" id="PTHR34220">
    <property type="entry name" value="SENSOR HISTIDINE KINASE YPDA"/>
    <property type="match status" value="1"/>
</dbReference>
<dbReference type="GO" id="GO:0000155">
    <property type="term" value="F:phosphorelay sensor kinase activity"/>
    <property type="evidence" value="ECO:0007669"/>
    <property type="project" value="InterPro"/>
</dbReference>
<dbReference type="PANTHER" id="PTHR34220:SF7">
    <property type="entry name" value="SENSOR HISTIDINE KINASE YPDA"/>
    <property type="match status" value="1"/>
</dbReference>